<dbReference type="GO" id="GO:0036222">
    <property type="term" value="F:XTP diphosphatase activity"/>
    <property type="evidence" value="ECO:0007669"/>
    <property type="project" value="UniProtKB-UniRule"/>
</dbReference>
<dbReference type="OrthoDB" id="9807456at2"/>
<feature type="active site" description="Proton acceptor" evidence="7">
    <location>
        <position position="76"/>
    </location>
</feature>
<dbReference type="NCBIfam" id="NF011397">
    <property type="entry name" value="PRK14822.1"/>
    <property type="match status" value="1"/>
</dbReference>
<dbReference type="GO" id="GO:0036220">
    <property type="term" value="F:ITP diphosphatase activity"/>
    <property type="evidence" value="ECO:0007669"/>
    <property type="project" value="UniProtKB-UniRule"/>
</dbReference>
<feature type="binding site" evidence="7">
    <location>
        <position position="199"/>
    </location>
    <ligand>
        <name>substrate</name>
    </ligand>
</feature>
<comment type="catalytic activity">
    <reaction evidence="7">
        <text>ITP + H2O = IMP + diphosphate + H(+)</text>
        <dbReference type="Rhea" id="RHEA:29399"/>
        <dbReference type="ChEBI" id="CHEBI:15377"/>
        <dbReference type="ChEBI" id="CHEBI:15378"/>
        <dbReference type="ChEBI" id="CHEBI:33019"/>
        <dbReference type="ChEBI" id="CHEBI:58053"/>
        <dbReference type="ChEBI" id="CHEBI:61402"/>
        <dbReference type="EC" id="3.6.1.66"/>
    </reaction>
</comment>
<dbReference type="GO" id="GO:0009146">
    <property type="term" value="P:purine nucleoside triphosphate catabolic process"/>
    <property type="evidence" value="ECO:0007669"/>
    <property type="project" value="UniProtKB-UniRule"/>
</dbReference>
<comment type="subunit">
    <text evidence="7">Homodimer.</text>
</comment>
<evidence type="ECO:0000313" key="8">
    <source>
        <dbReference type="EMBL" id="RKN85368.1"/>
    </source>
</evidence>
<comment type="catalytic activity">
    <reaction evidence="7">
        <text>dITP + H2O = dIMP + diphosphate + H(+)</text>
        <dbReference type="Rhea" id="RHEA:28342"/>
        <dbReference type="ChEBI" id="CHEBI:15377"/>
        <dbReference type="ChEBI" id="CHEBI:15378"/>
        <dbReference type="ChEBI" id="CHEBI:33019"/>
        <dbReference type="ChEBI" id="CHEBI:61194"/>
        <dbReference type="ChEBI" id="CHEBI:61382"/>
        <dbReference type="EC" id="3.6.1.66"/>
    </reaction>
</comment>
<keyword evidence="9" id="KW-1185">Reference proteome</keyword>
<feature type="binding site" evidence="7">
    <location>
        <position position="77"/>
    </location>
    <ligand>
        <name>substrate</name>
    </ligand>
</feature>
<evidence type="ECO:0000256" key="2">
    <source>
        <dbReference type="ARBA" id="ARBA00022723"/>
    </source>
</evidence>
<dbReference type="SUPFAM" id="SSF52972">
    <property type="entry name" value="ITPase-like"/>
    <property type="match status" value="1"/>
</dbReference>
<dbReference type="GO" id="GO:0017111">
    <property type="term" value="F:ribonucleoside triphosphate phosphatase activity"/>
    <property type="evidence" value="ECO:0007669"/>
    <property type="project" value="InterPro"/>
</dbReference>
<dbReference type="CDD" id="cd00515">
    <property type="entry name" value="HAM1"/>
    <property type="match status" value="1"/>
</dbReference>
<accession>A0A3B0CKW4</accession>
<evidence type="ECO:0000313" key="9">
    <source>
        <dbReference type="Proteomes" id="UP000282311"/>
    </source>
</evidence>
<comment type="caution">
    <text evidence="7">Lacks conserved residue(s) required for the propagation of feature annotation.</text>
</comment>
<dbReference type="Proteomes" id="UP000282311">
    <property type="component" value="Unassembled WGS sequence"/>
</dbReference>
<keyword evidence="2 7" id="KW-0479">Metal-binding</keyword>
<evidence type="ECO:0000256" key="5">
    <source>
        <dbReference type="ARBA" id="ARBA00022842"/>
    </source>
</evidence>
<dbReference type="GO" id="GO:0046872">
    <property type="term" value="F:metal ion binding"/>
    <property type="evidence" value="ECO:0007669"/>
    <property type="project" value="UniProtKB-KW"/>
</dbReference>
<dbReference type="InterPro" id="IPR002637">
    <property type="entry name" value="RdgB/HAM1"/>
</dbReference>
<dbReference type="Gene3D" id="3.90.950.10">
    <property type="match status" value="1"/>
</dbReference>
<keyword evidence="3 7" id="KW-0547">Nucleotide-binding</keyword>
<keyword evidence="6 7" id="KW-0546">Nucleotide metabolism</keyword>
<feature type="binding site" evidence="7">
    <location>
        <begin position="204"/>
        <end position="205"/>
    </location>
    <ligand>
        <name>substrate</name>
    </ligand>
</feature>
<dbReference type="PANTHER" id="PTHR11067">
    <property type="entry name" value="INOSINE TRIPHOSPHATE PYROPHOSPHATASE/HAM1 PROTEIN"/>
    <property type="match status" value="1"/>
</dbReference>
<name>A0A3B0CKW4_9BACL</name>
<dbReference type="GO" id="GO:0000166">
    <property type="term" value="F:nucleotide binding"/>
    <property type="evidence" value="ECO:0007669"/>
    <property type="project" value="UniProtKB-KW"/>
</dbReference>
<evidence type="ECO:0000256" key="7">
    <source>
        <dbReference type="HAMAP-Rule" id="MF_01405"/>
    </source>
</evidence>
<sequence>MPFPGTNKTLIIATRNKGKTREFAALFEPLGITVHSLNDYPQVPDIVEDGATFADNAFIKARTVSELFGSPALADDSGLCVDKLDGRPGVYSARYAGEGASDESNNAKLLGELNALEAAGELQAQTASAGGREVRLLSGARFVCALALCVPGEPPVIVEGACEGFVADSPVGSGGFGYDPLFYVPAYGATMAELPMETKNAISHRALALRRLRERLGDSAAR</sequence>
<evidence type="ECO:0000256" key="3">
    <source>
        <dbReference type="ARBA" id="ARBA00022741"/>
    </source>
</evidence>
<proteinExistence type="inferred from homology"/>
<dbReference type="AlphaFoldDB" id="A0A3B0CKW4"/>
<comment type="cofactor">
    <cofactor evidence="7">
        <name>Mg(2+)</name>
        <dbReference type="ChEBI" id="CHEBI:18420"/>
    </cofactor>
    <text evidence="7">Binds 1 Mg(2+) ion per subunit.</text>
</comment>
<gene>
    <name evidence="8" type="ORF">D7M11_09825</name>
</gene>
<dbReference type="PANTHER" id="PTHR11067:SF9">
    <property type="entry name" value="INOSINE TRIPHOSPHATE PYROPHOSPHATASE"/>
    <property type="match status" value="1"/>
</dbReference>
<comment type="catalytic activity">
    <reaction evidence="7">
        <text>XTP + H2O = XMP + diphosphate + H(+)</text>
        <dbReference type="Rhea" id="RHEA:28610"/>
        <dbReference type="ChEBI" id="CHEBI:15377"/>
        <dbReference type="ChEBI" id="CHEBI:15378"/>
        <dbReference type="ChEBI" id="CHEBI:33019"/>
        <dbReference type="ChEBI" id="CHEBI:57464"/>
        <dbReference type="ChEBI" id="CHEBI:61314"/>
        <dbReference type="EC" id="3.6.1.66"/>
    </reaction>
</comment>
<feature type="binding site" evidence="7">
    <location>
        <position position="76"/>
    </location>
    <ligand>
        <name>Mg(2+)</name>
        <dbReference type="ChEBI" id="CHEBI:18420"/>
    </ligand>
</feature>
<dbReference type="GO" id="GO:0035870">
    <property type="term" value="F:dITP diphosphatase activity"/>
    <property type="evidence" value="ECO:0007669"/>
    <property type="project" value="UniProtKB-UniRule"/>
</dbReference>
<dbReference type="InterPro" id="IPR029001">
    <property type="entry name" value="ITPase-like_fam"/>
</dbReference>
<organism evidence="8 9">
    <name type="scientific">Paenibacillus ginsengarvi</name>
    <dbReference type="NCBI Taxonomy" id="400777"/>
    <lineage>
        <taxon>Bacteria</taxon>
        <taxon>Bacillati</taxon>
        <taxon>Bacillota</taxon>
        <taxon>Bacilli</taxon>
        <taxon>Bacillales</taxon>
        <taxon>Paenibacillaceae</taxon>
        <taxon>Paenibacillus</taxon>
    </lineage>
</organism>
<keyword evidence="4 7" id="KW-0378">Hydrolase</keyword>
<dbReference type="EC" id="3.6.1.66" evidence="7"/>
<dbReference type="Pfam" id="PF01725">
    <property type="entry name" value="Ham1p_like"/>
    <property type="match status" value="1"/>
</dbReference>
<protein>
    <recommendedName>
        <fullName evidence="7">dITP/XTP pyrophosphatase</fullName>
        <ecNumber evidence="7">3.6.1.66</ecNumber>
    </recommendedName>
    <alternativeName>
        <fullName evidence="7">Non-canonical purine NTP pyrophosphatase</fullName>
    </alternativeName>
    <alternativeName>
        <fullName evidence="7">Non-standard purine NTP pyrophosphatase</fullName>
    </alternativeName>
    <alternativeName>
        <fullName evidence="7">Nucleoside-triphosphate diphosphatase</fullName>
    </alternativeName>
    <alternativeName>
        <fullName evidence="7">Nucleoside-triphosphate pyrophosphatase</fullName>
        <shortName evidence="7">NTPase</shortName>
    </alternativeName>
</protein>
<dbReference type="RefSeq" id="WP_120747020.1">
    <property type="nucleotide sequence ID" value="NZ_RBAH01000005.1"/>
</dbReference>
<evidence type="ECO:0000256" key="1">
    <source>
        <dbReference type="ARBA" id="ARBA00008023"/>
    </source>
</evidence>
<comment type="caution">
    <text evidence="8">The sequence shown here is derived from an EMBL/GenBank/DDBJ whole genome shotgun (WGS) entry which is preliminary data.</text>
</comment>
<feature type="binding site" evidence="7">
    <location>
        <begin position="176"/>
        <end position="179"/>
    </location>
    <ligand>
        <name>substrate</name>
    </ligand>
</feature>
<dbReference type="EMBL" id="RBAH01000005">
    <property type="protein sequence ID" value="RKN85368.1"/>
    <property type="molecule type" value="Genomic_DNA"/>
</dbReference>
<dbReference type="GO" id="GO:0005829">
    <property type="term" value="C:cytosol"/>
    <property type="evidence" value="ECO:0007669"/>
    <property type="project" value="TreeGrafter"/>
</dbReference>
<dbReference type="HAMAP" id="MF_01405">
    <property type="entry name" value="Non_canon_purine_NTPase"/>
    <property type="match status" value="1"/>
</dbReference>
<dbReference type="GO" id="GO:0009117">
    <property type="term" value="P:nucleotide metabolic process"/>
    <property type="evidence" value="ECO:0007669"/>
    <property type="project" value="UniProtKB-KW"/>
</dbReference>
<comment type="similarity">
    <text evidence="1 7">Belongs to the HAM1 NTPase family.</text>
</comment>
<comment type="function">
    <text evidence="7">Pyrophosphatase that catalyzes the hydrolysis of nucleoside triphosphates to their monophosphate derivatives, with a high preference for the non-canonical purine nucleotides XTP (xanthosine triphosphate), dITP (deoxyinosine triphosphate) and ITP. Seems to function as a house-cleaning enzyme that removes non-canonical purine nucleotides from the nucleotide pool, thus preventing their incorporation into DNA/RNA and avoiding chromosomal lesions.</text>
</comment>
<evidence type="ECO:0000256" key="4">
    <source>
        <dbReference type="ARBA" id="ARBA00022801"/>
    </source>
</evidence>
<feature type="binding site" evidence="7">
    <location>
        <begin position="14"/>
        <end position="19"/>
    </location>
    <ligand>
        <name>substrate</name>
    </ligand>
</feature>
<keyword evidence="5 7" id="KW-0460">Magnesium</keyword>
<reference evidence="8 9" key="1">
    <citation type="journal article" date="2007" name="Int. J. Syst. Evol. Microbiol.">
        <title>Paenibacillus ginsengarvi sp. nov., isolated from soil from ginseng cultivation.</title>
        <authorList>
            <person name="Yoon M.H."/>
            <person name="Ten L.N."/>
            <person name="Im W.T."/>
        </authorList>
    </citation>
    <scope>NUCLEOTIDE SEQUENCE [LARGE SCALE GENOMIC DNA]</scope>
    <source>
        <strain evidence="8 9">KCTC 13059</strain>
    </source>
</reference>
<evidence type="ECO:0000256" key="6">
    <source>
        <dbReference type="ARBA" id="ARBA00023080"/>
    </source>
</evidence>
<dbReference type="InterPro" id="IPR020922">
    <property type="entry name" value="dITP/XTP_pyrophosphatase"/>
</dbReference>